<protein>
    <submittedName>
        <fullName evidence="8">2-amino-4-deoxychorismate dehydrogenase</fullName>
        <ecNumber evidence="8">1.3.99.24</ecNumber>
    </submittedName>
</protein>
<dbReference type="Pfam" id="PF03358">
    <property type="entry name" value="FMN_red"/>
    <property type="match status" value="1"/>
</dbReference>
<name>A0A2A2HEZ2_9EURY</name>
<dbReference type="SUPFAM" id="SSF52218">
    <property type="entry name" value="Flavoproteins"/>
    <property type="match status" value="1"/>
</dbReference>
<evidence type="ECO:0000313" key="9">
    <source>
        <dbReference type="Proteomes" id="UP000217528"/>
    </source>
</evidence>
<keyword evidence="8" id="KW-0560">Oxidoreductase</keyword>
<evidence type="ECO:0000313" key="8">
    <source>
        <dbReference type="EMBL" id="PWL08730.1"/>
    </source>
</evidence>
<dbReference type="Proteomes" id="UP000246004">
    <property type="component" value="Unassembled WGS sequence"/>
</dbReference>
<feature type="domain" description="NADPH-dependent FMN reductase-like" evidence="6">
    <location>
        <begin position="2"/>
        <end position="150"/>
    </location>
</feature>
<dbReference type="PANTHER" id="PTHR43278">
    <property type="entry name" value="NAD(P)H-DEPENDENT FMN-CONTAINING OXIDOREDUCTASE YWQN-RELATED"/>
    <property type="match status" value="1"/>
</dbReference>
<comment type="cofactor">
    <cofactor evidence="2">
        <name>[4Fe-4S] cluster</name>
        <dbReference type="ChEBI" id="CHEBI:49883"/>
    </cofactor>
</comment>
<evidence type="ECO:0000256" key="2">
    <source>
        <dbReference type="ARBA" id="ARBA00001966"/>
    </source>
</evidence>
<keyword evidence="4" id="KW-0288">FMN</keyword>
<accession>A0A2A2HEZ2</accession>
<dbReference type="OrthoDB" id="9059at2157"/>
<evidence type="ECO:0000256" key="4">
    <source>
        <dbReference type="ARBA" id="ARBA00022643"/>
    </source>
</evidence>
<organism evidence="7 9">
    <name type="scientific">Methanosphaera cuniculi</name>
    <dbReference type="NCBI Taxonomy" id="1077256"/>
    <lineage>
        <taxon>Archaea</taxon>
        <taxon>Methanobacteriati</taxon>
        <taxon>Methanobacteriota</taxon>
        <taxon>Methanomada group</taxon>
        <taxon>Methanobacteria</taxon>
        <taxon>Methanobacteriales</taxon>
        <taxon>Methanobacteriaceae</taxon>
        <taxon>Methanosphaera</taxon>
    </lineage>
</organism>
<reference evidence="7 9" key="2">
    <citation type="journal article" date="2017" name="BMC Genomics">
        <title>Genomic analysis of methanogenic archaea reveals a shift towards energy conservation.</title>
        <authorList>
            <person name="Gilmore S.P."/>
            <person name="Henske J.K."/>
            <person name="Sexton J.A."/>
            <person name="Solomon K.V."/>
            <person name="Seppala S."/>
            <person name="Yoo J.I."/>
            <person name="Huyett L.M."/>
            <person name="Pressman A."/>
            <person name="Cogan J.Z."/>
            <person name="Kivenson V."/>
            <person name="Peng X."/>
            <person name="Tan Y."/>
            <person name="Valentine D.L."/>
            <person name="O'Malley M.A."/>
        </authorList>
    </citation>
    <scope>NUCLEOTIDE SEQUENCE [LARGE SCALE GENOMIC DNA]</scope>
    <source>
        <strain evidence="7 9">1R-7</strain>
    </source>
</reference>
<evidence type="ECO:0000256" key="3">
    <source>
        <dbReference type="ARBA" id="ARBA00022630"/>
    </source>
</evidence>
<dbReference type="EMBL" id="LWMS01000010">
    <property type="protein sequence ID" value="PWL08730.1"/>
    <property type="molecule type" value="Genomic_DNA"/>
</dbReference>
<comment type="caution">
    <text evidence="7">The sequence shown here is derived from an EMBL/GenBank/DDBJ whole genome shotgun (WGS) entry which is preliminary data.</text>
</comment>
<comment type="similarity">
    <text evidence="5">Belongs to the SsuE family. Isf subfamily.</text>
</comment>
<keyword evidence="9" id="KW-1185">Reference proteome</keyword>
<dbReference type="AlphaFoldDB" id="A0A2A2HEZ2"/>
<comment type="cofactor">
    <cofactor evidence="1">
        <name>FMN</name>
        <dbReference type="ChEBI" id="CHEBI:58210"/>
    </cofactor>
</comment>
<evidence type="ECO:0000313" key="10">
    <source>
        <dbReference type="Proteomes" id="UP000246004"/>
    </source>
</evidence>
<reference evidence="8 10" key="1">
    <citation type="submission" date="2016-04" db="EMBL/GenBank/DDBJ databases">
        <title>Genome sequence of Methanosphaera cuniculi DSM 4103.</title>
        <authorList>
            <person name="Poehlein A."/>
            <person name="Seedorf H."/>
            <person name="Daniel R."/>
        </authorList>
    </citation>
    <scope>NUCLEOTIDE SEQUENCE [LARGE SCALE GENOMIC DNA]</scope>
    <source>
        <strain evidence="8 10">DSM 4103</strain>
    </source>
</reference>
<gene>
    <name evidence="8" type="primary">sgcG</name>
    <name evidence="7" type="ORF">ASJ82_04960</name>
    <name evidence="8" type="ORF">MSCUN_04430</name>
</gene>
<dbReference type="InterPro" id="IPR005025">
    <property type="entry name" value="FMN_Rdtase-like_dom"/>
</dbReference>
<dbReference type="InterPro" id="IPR029039">
    <property type="entry name" value="Flavoprotein-like_sf"/>
</dbReference>
<sequence>MVKVVAIVGSPRVDGNTEFLTKTALDKIDEEDEFEVELITLADKEINYCVGCGVCIKTGKCAFTDDMVEITQKVADADGLIFASPVYFGDMTGLAKSCIDRLRPLRRIHNFKYKVCGAITTGGFRNGGQESTIASIHDFFNIQGGIVVGDNMPTGHYGGTGHGETQSDEVGIITSINLATRMVDVIRKLHNLD</sequence>
<dbReference type="EMBL" id="LMVN01000003">
    <property type="protein sequence ID" value="PAV07999.1"/>
    <property type="molecule type" value="Genomic_DNA"/>
</dbReference>
<dbReference type="RefSeq" id="WP_095608063.1">
    <property type="nucleotide sequence ID" value="NZ_CAUHCB010000001.1"/>
</dbReference>
<dbReference type="InterPro" id="IPR051796">
    <property type="entry name" value="ISF_SsuE-like"/>
</dbReference>
<dbReference type="PANTHER" id="PTHR43278:SF1">
    <property type="entry name" value="IRON-SULFUR FLAVOPROTEIN MJ1083"/>
    <property type="match status" value="1"/>
</dbReference>
<dbReference type="Gene3D" id="3.40.50.360">
    <property type="match status" value="1"/>
</dbReference>
<keyword evidence="3" id="KW-0285">Flavoprotein</keyword>
<proteinExistence type="inferred from homology"/>
<evidence type="ECO:0000256" key="1">
    <source>
        <dbReference type="ARBA" id="ARBA00001917"/>
    </source>
</evidence>
<dbReference type="Proteomes" id="UP000217528">
    <property type="component" value="Unassembled WGS sequence"/>
</dbReference>
<evidence type="ECO:0000259" key="6">
    <source>
        <dbReference type="Pfam" id="PF03358"/>
    </source>
</evidence>
<dbReference type="EC" id="1.3.99.24" evidence="8"/>
<evidence type="ECO:0000256" key="5">
    <source>
        <dbReference type="ARBA" id="ARBA00038292"/>
    </source>
</evidence>
<evidence type="ECO:0000313" key="7">
    <source>
        <dbReference type="EMBL" id="PAV07999.1"/>
    </source>
</evidence>
<dbReference type="GO" id="GO:0016491">
    <property type="term" value="F:oxidoreductase activity"/>
    <property type="evidence" value="ECO:0007669"/>
    <property type="project" value="UniProtKB-KW"/>
</dbReference>